<dbReference type="Proteomes" id="UP001215598">
    <property type="component" value="Unassembled WGS sequence"/>
</dbReference>
<proteinExistence type="predicted"/>
<name>A0AAD7NFY6_9AGAR</name>
<gene>
    <name evidence="1" type="ORF">B0H16DRAFT_1312851</name>
</gene>
<reference evidence="1" key="1">
    <citation type="submission" date="2023-03" db="EMBL/GenBank/DDBJ databases">
        <title>Massive genome expansion in bonnet fungi (Mycena s.s.) driven by repeated elements and novel gene families across ecological guilds.</title>
        <authorList>
            <consortium name="Lawrence Berkeley National Laboratory"/>
            <person name="Harder C.B."/>
            <person name="Miyauchi S."/>
            <person name="Viragh M."/>
            <person name="Kuo A."/>
            <person name="Thoen E."/>
            <person name="Andreopoulos B."/>
            <person name="Lu D."/>
            <person name="Skrede I."/>
            <person name="Drula E."/>
            <person name="Henrissat B."/>
            <person name="Morin E."/>
            <person name="Kohler A."/>
            <person name="Barry K."/>
            <person name="LaButti K."/>
            <person name="Morin E."/>
            <person name="Salamov A."/>
            <person name="Lipzen A."/>
            <person name="Mereny Z."/>
            <person name="Hegedus B."/>
            <person name="Baldrian P."/>
            <person name="Stursova M."/>
            <person name="Weitz H."/>
            <person name="Taylor A."/>
            <person name="Grigoriev I.V."/>
            <person name="Nagy L.G."/>
            <person name="Martin F."/>
            <person name="Kauserud H."/>
        </authorList>
    </citation>
    <scope>NUCLEOTIDE SEQUENCE</scope>
    <source>
        <strain evidence="1">CBHHK182m</strain>
    </source>
</reference>
<dbReference type="EMBL" id="JARKIB010000037">
    <property type="protein sequence ID" value="KAJ7760572.1"/>
    <property type="molecule type" value="Genomic_DNA"/>
</dbReference>
<evidence type="ECO:0000313" key="2">
    <source>
        <dbReference type="Proteomes" id="UP001215598"/>
    </source>
</evidence>
<dbReference type="AlphaFoldDB" id="A0AAD7NFY6"/>
<accession>A0AAD7NFY6</accession>
<feature type="non-terminal residue" evidence="1">
    <location>
        <position position="124"/>
    </location>
</feature>
<comment type="caution">
    <text evidence="1">The sequence shown here is derived from an EMBL/GenBank/DDBJ whole genome shotgun (WGS) entry which is preliminary data.</text>
</comment>
<organism evidence="1 2">
    <name type="scientific">Mycena metata</name>
    <dbReference type="NCBI Taxonomy" id="1033252"/>
    <lineage>
        <taxon>Eukaryota</taxon>
        <taxon>Fungi</taxon>
        <taxon>Dikarya</taxon>
        <taxon>Basidiomycota</taxon>
        <taxon>Agaricomycotina</taxon>
        <taxon>Agaricomycetes</taxon>
        <taxon>Agaricomycetidae</taxon>
        <taxon>Agaricales</taxon>
        <taxon>Marasmiineae</taxon>
        <taxon>Mycenaceae</taxon>
        <taxon>Mycena</taxon>
    </lineage>
</organism>
<evidence type="ECO:0000313" key="1">
    <source>
        <dbReference type="EMBL" id="KAJ7760572.1"/>
    </source>
</evidence>
<keyword evidence="2" id="KW-1185">Reference proteome</keyword>
<sequence length="124" mass="14186">MNLRGKQLQVCTCFGKLQFTRLRTSHFTARKLAEYDLAICRAFAFKVRANLTDKAFKMLPFAFPQEPPLPTLDGVRSRINFLAGFKPQIYDCCVNSCLCFVGPHKDLKACIYCKEPRYRANGKP</sequence>
<protein>
    <submittedName>
        <fullName evidence="1">Uncharacterized protein</fullName>
    </submittedName>
</protein>